<dbReference type="AlphaFoldDB" id="A0A179DAD4"/>
<sequence>MKKIYLLLICLLALQGLKAQTKLEVSGVVKDSLDNPVISAAVKLVSVKDTTSAITNLDGIFVFNNIKSSEFVITITALGYQPIKRRYLNDAKATRIVLDPIILKNDSRVLNEVVVNGTPDVTVKEDTLEYRAGAYKLKENALAEDLLKKLPGIEVDRDGNVTAQGKAITKIRINGKDFFGGDVKTATQQLPADVIEKVQIIDDYGDQANITGVKDGDPDKILNFTIRKDKNKGYLARGVVGGGDKERYQGSVFAASFDNDQQLAVLGNFNNTNANVFSLTQGATGGGGSGRRGGGNFGGGGGGNDGLTNVNSIGFNYRDVWGPKITAYGSYSFANRDNNTNSTNLNTLLGGGVVLNNNTLDNSETKNNTHRFNFNLEYKIDSLNYLKLTPNLSFGTNNSGYISNFTNQSPNTNTYGNSLNNSENSNPNYGVEFLYNHRFGAQARNLSFEGSFNSTSTNLDQDYLYNVYNTQTTQLEKYQNQIINGDNKNDNVRLRLSYTEPLTKTKNLEFNYAYGFARADNDRRVFNSNIFGQDPIFDTNQSNQYVSDYITNRFGANYRVNEKKYNYSLGFAVQPATLTGTNNPDRIVTNIFPNARFSYKFSRTRELSFNYNGRSNQPSYNQLQPIIDKSNAQYYVTGNSNLLPEFTNSASIRYNNFDFASGNVLFTNLSYNFTNDKIVTSVTNYPVANDRTVLQNTTYVNADGYYTLNGFYAFSKPFSDKKYVVRLRGSAFYNNNISFVDNVSNTGKNLIISQRLGIQINPTEWFDVEPSATYTYNRNNNTINTRANSEVNSYSTSLDSKIYFLKSWIWGTTLDKTFNSGFNSISTNPFIINTYLEKQFFKGKKGSLKLQAFDLLDQSTSLSYTATSTSTILSQSNRLSRYFMLSFTFNISKFAGGNTTVPDNIGGERREFRRD</sequence>
<accession>A0A179DAD4</accession>
<evidence type="ECO:0000259" key="2">
    <source>
        <dbReference type="Pfam" id="PF14905"/>
    </source>
</evidence>
<feature type="signal peptide" evidence="1">
    <location>
        <begin position="1"/>
        <end position="19"/>
    </location>
</feature>
<reference evidence="3 4" key="2">
    <citation type="submission" date="2016-06" db="EMBL/GenBank/DDBJ databases">
        <title>Pedobacter psychrophilus sp. nov., isolated from Antarctic fragmentary rock.</title>
        <authorList>
            <person name="Svec P."/>
        </authorList>
    </citation>
    <scope>NUCLEOTIDE SEQUENCE [LARGE SCALE GENOMIC DNA]</scope>
    <source>
        <strain evidence="3 4">CCM 8644</strain>
    </source>
</reference>
<feature type="domain" description="Outer membrane protein beta-barrel" evidence="2">
    <location>
        <begin position="437"/>
        <end position="889"/>
    </location>
</feature>
<dbReference type="InterPro" id="IPR041700">
    <property type="entry name" value="OMP_b-brl_3"/>
</dbReference>
<evidence type="ECO:0000256" key="1">
    <source>
        <dbReference type="SAM" id="SignalP"/>
    </source>
</evidence>
<dbReference type="STRING" id="1826909.A5893_16670"/>
<keyword evidence="4" id="KW-1185">Reference proteome</keyword>
<comment type="caution">
    <text evidence="3">The sequence shown here is derived from an EMBL/GenBank/DDBJ whole genome shotgun (WGS) entry which is preliminary data.</text>
</comment>
<evidence type="ECO:0000313" key="3">
    <source>
        <dbReference type="EMBL" id="OAQ38001.1"/>
    </source>
</evidence>
<evidence type="ECO:0000313" key="4">
    <source>
        <dbReference type="Proteomes" id="UP000078459"/>
    </source>
</evidence>
<keyword evidence="1" id="KW-0732">Signal</keyword>
<proteinExistence type="predicted"/>
<dbReference type="Pfam" id="PF13620">
    <property type="entry name" value="CarboxypepD_reg"/>
    <property type="match status" value="1"/>
</dbReference>
<dbReference type="SUPFAM" id="SSF49464">
    <property type="entry name" value="Carboxypeptidase regulatory domain-like"/>
    <property type="match status" value="1"/>
</dbReference>
<dbReference type="Gene3D" id="2.60.40.1120">
    <property type="entry name" value="Carboxypeptidase-like, regulatory domain"/>
    <property type="match status" value="1"/>
</dbReference>
<dbReference type="Pfam" id="PF14905">
    <property type="entry name" value="OMP_b-brl_3"/>
    <property type="match status" value="1"/>
</dbReference>
<dbReference type="Proteomes" id="UP000078459">
    <property type="component" value="Unassembled WGS sequence"/>
</dbReference>
<dbReference type="OrthoDB" id="1086219at2"/>
<name>A0A179DAD4_9SPHI</name>
<gene>
    <name evidence="3" type="ORF">A5893_16670</name>
</gene>
<feature type="chain" id="PRO_5008100374" description="Outer membrane protein beta-barrel domain-containing protein" evidence="1">
    <location>
        <begin position="20"/>
        <end position="915"/>
    </location>
</feature>
<dbReference type="SUPFAM" id="SSF56935">
    <property type="entry name" value="Porins"/>
    <property type="match status" value="1"/>
</dbReference>
<protein>
    <recommendedName>
        <fullName evidence="2">Outer membrane protein beta-barrel domain-containing protein</fullName>
    </recommendedName>
</protein>
<dbReference type="EMBL" id="LWHJ01000032">
    <property type="protein sequence ID" value="OAQ38001.1"/>
    <property type="molecule type" value="Genomic_DNA"/>
</dbReference>
<organism evidence="3 4">
    <name type="scientific">Pedobacter psychrophilus</name>
    <dbReference type="NCBI Taxonomy" id="1826909"/>
    <lineage>
        <taxon>Bacteria</taxon>
        <taxon>Pseudomonadati</taxon>
        <taxon>Bacteroidota</taxon>
        <taxon>Sphingobacteriia</taxon>
        <taxon>Sphingobacteriales</taxon>
        <taxon>Sphingobacteriaceae</taxon>
        <taxon>Pedobacter</taxon>
    </lineage>
</organism>
<dbReference type="RefSeq" id="WP_082911481.1">
    <property type="nucleotide sequence ID" value="NZ_LWHJ01000032.1"/>
</dbReference>
<dbReference type="InterPro" id="IPR008969">
    <property type="entry name" value="CarboxyPept-like_regulatory"/>
</dbReference>
<reference evidence="3 4" key="1">
    <citation type="submission" date="2016-04" db="EMBL/GenBank/DDBJ databases">
        <authorList>
            <person name="Evans L.H."/>
            <person name="Alamgir A."/>
            <person name="Owens N."/>
            <person name="Weber N.D."/>
            <person name="Virtaneva K."/>
            <person name="Barbian K."/>
            <person name="Babar A."/>
            <person name="Rosenke K."/>
        </authorList>
    </citation>
    <scope>NUCLEOTIDE SEQUENCE [LARGE SCALE GENOMIC DNA]</scope>
    <source>
        <strain evidence="3 4">CCM 8644</strain>
    </source>
</reference>